<name>A0A918MXP2_9ALTE</name>
<keyword evidence="1" id="KW-0472">Membrane</keyword>
<keyword evidence="3" id="KW-1185">Reference proteome</keyword>
<gene>
    <name evidence="2" type="ORF">GCM10007391_10690</name>
</gene>
<dbReference type="RefSeq" id="WP_189404137.1">
    <property type="nucleotide sequence ID" value="NZ_BMXP01000002.1"/>
</dbReference>
<comment type="caution">
    <text evidence="2">The sequence shown here is derived from an EMBL/GenBank/DDBJ whole genome shotgun (WGS) entry which is preliminary data.</text>
</comment>
<evidence type="ECO:0000313" key="2">
    <source>
        <dbReference type="EMBL" id="GGW79741.1"/>
    </source>
</evidence>
<dbReference type="EMBL" id="BMXP01000002">
    <property type="protein sequence ID" value="GGW79741.1"/>
    <property type="molecule type" value="Genomic_DNA"/>
</dbReference>
<protein>
    <submittedName>
        <fullName evidence="2">Uncharacterized protein</fullName>
    </submittedName>
</protein>
<feature type="transmembrane region" description="Helical" evidence="1">
    <location>
        <begin position="59"/>
        <end position="79"/>
    </location>
</feature>
<accession>A0A918MXP2</accession>
<evidence type="ECO:0000313" key="3">
    <source>
        <dbReference type="Proteomes" id="UP000631300"/>
    </source>
</evidence>
<keyword evidence="1" id="KW-0812">Transmembrane</keyword>
<reference evidence="2" key="1">
    <citation type="journal article" date="2014" name="Int. J. Syst. Evol. Microbiol.">
        <title>Complete genome sequence of Corynebacterium casei LMG S-19264T (=DSM 44701T), isolated from a smear-ripened cheese.</title>
        <authorList>
            <consortium name="US DOE Joint Genome Institute (JGI-PGF)"/>
            <person name="Walter F."/>
            <person name="Albersmeier A."/>
            <person name="Kalinowski J."/>
            <person name="Ruckert C."/>
        </authorList>
    </citation>
    <scope>NUCLEOTIDE SEQUENCE</scope>
    <source>
        <strain evidence="2">KCTC 22164</strain>
    </source>
</reference>
<evidence type="ECO:0000256" key="1">
    <source>
        <dbReference type="SAM" id="Phobius"/>
    </source>
</evidence>
<keyword evidence="1" id="KW-1133">Transmembrane helix</keyword>
<proteinExistence type="predicted"/>
<sequence>MSSFDELKNRDIESLKRSYDQIAKSTSLGLSFYREEIARRENEEFNSKIKSMTSQMRNMTIFIMILTVINVGVVIYDVFKDV</sequence>
<dbReference type="AlphaFoldDB" id="A0A918MXP2"/>
<reference evidence="2" key="2">
    <citation type="submission" date="2020-09" db="EMBL/GenBank/DDBJ databases">
        <authorList>
            <person name="Sun Q."/>
            <person name="Kim S."/>
        </authorList>
    </citation>
    <scope>NUCLEOTIDE SEQUENCE</scope>
    <source>
        <strain evidence="2">KCTC 22164</strain>
    </source>
</reference>
<organism evidence="2 3">
    <name type="scientific">Alteromonas halophila</name>
    <dbReference type="NCBI Taxonomy" id="516698"/>
    <lineage>
        <taxon>Bacteria</taxon>
        <taxon>Pseudomonadati</taxon>
        <taxon>Pseudomonadota</taxon>
        <taxon>Gammaproteobacteria</taxon>
        <taxon>Alteromonadales</taxon>
        <taxon>Alteromonadaceae</taxon>
        <taxon>Alteromonas/Salinimonas group</taxon>
        <taxon>Alteromonas</taxon>
    </lineage>
</organism>
<dbReference type="Proteomes" id="UP000631300">
    <property type="component" value="Unassembled WGS sequence"/>
</dbReference>